<sequence length="400" mass="44276">MISYHLVILLIESRKKAVSKSKSAVISALRNVYFAAINNLANLTPAQRFESRPAHNLLSKSICTEFQQAIAEVIEVDILDKVKSSGLFSIMIDEYLDEVLGRVVPTKSFLGIRQLSIANADCIVAEVLKVLGDKGLEVRDLAGMSTDGASVMVGSKKGVVTQVKALSPGVLSTHCIAHRLALSCGDAADKIPYLVQFQEVLNSAYKYFHNSPKNQARLESIQSVLQIHSTKFKEVFHTRWLSFEGAVHAIVLNYQALLSVFLEESSGKALSLYKPVATYKFLYCCHFLSDVLKQLSILCKMFQKTDLDFSKVNPMLHSTVSTLERLSDCKSGPILKGFLDSIPTEPVVDDSGLTTFEFGGHTIRDSVRQRQEATSACQQFVLRVIGNIQDRFCDEGMLRS</sequence>
<protein>
    <recommendedName>
        <fullName evidence="3">DUF4371 domain-containing protein</fullName>
    </recommendedName>
</protein>
<dbReference type="Proteomes" id="UP001217089">
    <property type="component" value="Unassembled WGS sequence"/>
</dbReference>
<evidence type="ECO:0000313" key="2">
    <source>
        <dbReference type="Proteomes" id="UP001217089"/>
    </source>
</evidence>
<dbReference type="SUPFAM" id="SSF53098">
    <property type="entry name" value="Ribonuclease H-like"/>
    <property type="match status" value="1"/>
</dbReference>
<dbReference type="PANTHER" id="PTHR46880:SF5">
    <property type="entry name" value="DUF4371 DOMAIN-CONTAINING PROTEIN"/>
    <property type="match status" value="1"/>
</dbReference>
<keyword evidence="2" id="KW-1185">Reference proteome</keyword>
<dbReference type="EMBL" id="JARBDR010000018">
    <property type="protein sequence ID" value="KAJ8321757.1"/>
    <property type="molecule type" value="Genomic_DNA"/>
</dbReference>
<dbReference type="InterPro" id="IPR012337">
    <property type="entry name" value="RNaseH-like_sf"/>
</dbReference>
<organism evidence="1 2">
    <name type="scientific">Tegillarca granosa</name>
    <name type="common">Malaysian cockle</name>
    <name type="synonym">Anadara granosa</name>
    <dbReference type="NCBI Taxonomy" id="220873"/>
    <lineage>
        <taxon>Eukaryota</taxon>
        <taxon>Metazoa</taxon>
        <taxon>Spiralia</taxon>
        <taxon>Lophotrochozoa</taxon>
        <taxon>Mollusca</taxon>
        <taxon>Bivalvia</taxon>
        <taxon>Autobranchia</taxon>
        <taxon>Pteriomorphia</taxon>
        <taxon>Arcoida</taxon>
        <taxon>Arcoidea</taxon>
        <taxon>Arcidae</taxon>
        <taxon>Tegillarca</taxon>
    </lineage>
</organism>
<dbReference type="PANTHER" id="PTHR46880">
    <property type="entry name" value="RAS-ASSOCIATING DOMAIN-CONTAINING PROTEIN"/>
    <property type="match status" value="1"/>
</dbReference>
<gene>
    <name evidence="1" type="ORF">KUTeg_000228</name>
</gene>
<evidence type="ECO:0008006" key="3">
    <source>
        <dbReference type="Google" id="ProtNLM"/>
    </source>
</evidence>
<reference evidence="1 2" key="1">
    <citation type="submission" date="2022-12" db="EMBL/GenBank/DDBJ databases">
        <title>Chromosome-level genome of Tegillarca granosa.</title>
        <authorList>
            <person name="Kim J."/>
        </authorList>
    </citation>
    <scope>NUCLEOTIDE SEQUENCE [LARGE SCALE GENOMIC DNA]</scope>
    <source>
        <strain evidence="1">Teg-2019</strain>
        <tissue evidence="1">Adductor muscle</tissue>
    </source>
</reference>
<proteinExistence type="predicted"/>
<name>A0ABQ9FWX7_TEGGR</name>
<comment type="caution">
    <text evidence="1">The sequence shown here is derived from an EMBL/GenBank/DDBJ whole genome shotgun (WGS) entry which is preliminary data.</text>
</comment>
<accession>A0ABQ9FWX7</accession>
<evidence type="ECO:0000313" key="1">
    <source>
        <dbReference type="EMBL" id="KAJ8321757.1"/>
    </source>
</evidence>